<comment type="caution">
    <text evidence="1">The sequence shown here is derived from an EMBL/GenBank/DDBJ whole genome shotgun (WGS) entry which is preliminary data.</text>
</comment>
<proteinExistence type="predicted"/>
<keyword evidence="2" id="KW-1185">Reference proteome</keyword>
<dbReference type="Proteomes" id="UP000744980">
    <property type="component" value="Unassembled WGS sequence"/>
</dbReference>
<dbReference type="RefSeq" id="WP_113567457.1">
    <property type="nucleotide sequence ID" value="NZ_CP083371.1"/>
</dbReference>
<evidence type="ECO:0000313" key="1">
    <source>
        <dbReference type="EMBL" id="MBM3091834.1"/>
    </source>
</evidence>
<sequence length="98" mass="11210">MAHLIEILVPVPDDDTRTILEGMRQELTATFGGVTMHVTAPAEGLWQSGGGVERDRIVIVEVMAQELDRVWWGTYRKELEARLHQDEIIIRSIMIERL</sequence>
<name>A0AAW4FKR2_9HYPH</name>
<gene>
    <name evidence="1" type="ORF">GFB56_13520</name>
</gene>
<dbReference type="EMBL" id="WXFA01000007">
    <property type="protein sequence ID" value="MBM3091834.1"/>
    <property type="molecule type" value="Genomic_DNA"/>
</dbReference>
<reference evidence="1 2" key="1">
    <citation type="submission" date="2020-01" db="EMBL/GenBank/DDBJ databases">
        <title>Draft genome assembly of Ensifer adhaerens T173.</title>
        <authorList>
            <person name="Craig J.E."/>
            <person name="Stinchcombe J.R."/>
        </authorList>
    </citation>
    <scope>NUCLEOTIDE SEQUENCE [LARGE SCALE GENOMIC DNA]</scope>
    <source>
        <strain evidence="1 2">T173</strain>
    </source>
</reference>
<evidence type="ECO:0008006" key="3">
    <source>
        <dbReference type="Google" id="ProtNLM"/>
    </source>
</evidence>
<evidence type="ECO:0000313" key="2">
    <source>
        <dbReference type="Proteomes" id="UP000744980"/>
    </source>
</evidence>
<protein>
    <recommendedName>
        <fullName evidence="3">DUF3240 domain-containing protein</fullName>
    </recommendedName>
</protein>
<dbReference type="AlphaFoldDB" id="A0AAW4FKR2"/>
<accession>A0AAW4FKR2</accession>
<organism evidence="1 2">
    <name type="scientific">Ensifer canadensis</name>
    <dbReference type="NCBI Taxonomy" id="555315"/>
    <lineage>
        <taxon>Bacteria</taxon>
        <taxon>Pseudomonadati</taxon>
        <taxon>Pseudomonadota</taxon>
        <taxon>Alphaproteobacteria</taxon>
        <taxon>Hyphomicrobiales</taxon>
        <taxon>Rhizobiaceae</taxon>
        <taxon>Sinorhizobium/Ensifer group</taxon>
        <taxon>Ensifer</taxon>
    </lineage>
</organism>